<dbReference type="Proteomes" id="UP000473525">
    <property type="component" value="Unassembled WGS sequence"/>
</dbReference>
<evidence type="ECO:0000313" key="2">
    <source>
        <dbReference type="EMBL" id="MVQ49551.1"/>
    </source>
</evidence>
<sequence>MAAGERVRVPALLSRETTMWLAVGAAVVGVVAVLAWVGATQPENLPFVVAAAVLVVLGVVALVGRRTWLDVQHGTVVRETCFVPRGPVGWADAERVAFVNNRAGQVLLEVRGAGRRSSLYLPLVAVDVGGDRSQDPAFLRTLADQVERWAPRRDSVVAGLRAQAEHGESGGSVRTSPLARRYLASGRRTASS</sequence>
<protein>
    <recommendedName>
        <fullName evidence="4">PH domain-containing protein</fullName>
    </recommendedName>
</protein>
<gene>
    <name evidence="2" type="ORF">GON03_10200</name>
</gene>
<name>A0A6L6XQC8_9ACTN</name>
<dbReference type="RefSeq" id="WP_157342267.1">
    <property type="nucleotide sequence ID" value="NZ_WSEK01000004.1"/>
</dbReference>
<evidence type="ECO:0000256" key="1">
    <source>
        <dbReference type="SAM" id="Phobius"/>
    </source>
</evidence>
<organism evidence="2 3">
    <name type="scientific">Nocardioides agri</name>
    <dbReference type="NCBI Taxonomy" id="2682843"/>
    <lineage>
        <taxon>Bacteria</taxon>
        <taxon>Bacillati</taxon>
        <taxon>Actinomycetota</taxon>
        <taxon>Actinomycetes</taxon>
        <taxon>Propionibacteriales</taxon>
        <taxon>Nocardioidaceae</taxon>
        <taxon>Nocardioides</taxon>
    </lineage>
</organism>
<accession>A0A6L6XQC8</accession>
<comment type="caution">
    <text evidence="2">The sequence shown here is derived from an EMBL/GenBank/DDBJ whole genome shotgun (WGS) entry which is preliminary data.</text>
</comment>
<dbReference type="EMBL" id="WSEK01000004">
    <property type="protein sequence ID" value="MVQ49551.1"/>
    <property type="molecule type" value="Genomic_DNA"/>
</dbReference>
<dbReference type="AlphaFoldDB" id="A0A6L6XQC8"/>
<evidence type="ECO:0000313" key="3">
    <source>
        <dbReference type="Proteomes" id="UP000473525"/>
    </source>
</evidence>
<keyword evidence="1" id="KW-1133">Transmembrane helix</keyword>
<keyword evidence="1" id="KW-0812">Transmembrane</keyword>
<keyword evidence="1" id="KW-0472">Membrane</keyword>
<reference evidence="2 3" key="1">
    <citation type="submission" date="2019-12" db="EMBL/GenBank/DDBJ databases">
        <authorList>
            <person name="Huq M.A."/>
        </authorList>
    </citation>
    <scope>NUCLEOTIDE SEQUENCE [LARGE SCALE GENOMIC DNA]</scope>
    <source>
        <strain evidence="2 3">MAH-18</strain>
    </source>
</reference>
<keyword evidence="3" id="KW-1185">Reference proteome</keyword>
<feature type="transmembrane region" description="Helical" evidence="1">
    <location>
        <begin position="45"/>
        <end position="64"/>
    </location>
</feature>
<evidence type="ECO:0008006" key="4">
    <source>
        <dbReference type="Google" id="ProtNLM"/>
    </source>
</evidence>
<feature type="transmembrane region" description="Helical" evidence="1">
    <location>
        <begin position="20"/>
        <end position="39"/>
    </location>
</feature>
<proteinExistence type="predicted"/>